<dbReference type="AlphaFoldDB" id="A0AA88MRU5"/>
<sequence length="81" mass="9090">MKFHKRRTLVFDLHDHASRLKQVGPLQCARGRGEVLAGRGGGGRGEEREEDLGVRGNKTEKGLRPGIWQKRETNQGRITEA</sequence>
<evidence type="ECO:0000256" key="1">
    <source>
        <dbReference type="SAM" id="MobiDB-lite"/>
    </source>
</evidence>
<proteinExistence type="predicted"/>
<gene>
    <name evidence="2" type="ORF">Q7C36_011529</name>
</gene>
<keyword evidence="3" id="KW-1185">Reference proteome</keyword>
<accession>A0AA88MRU5</accession>
<evidence type="ECO:0000313" key="3">
    <source>
        <dbReference type="Proteomes" id="UP001187315"/>
    </source>
</evidence>
<protein>
    <submittedName>
        <fullName evidence="2">Uncharacterized protein</fullName>
    </submittedName>
</protein>
<feature type="region of interest" description="Disordered" evidence="1">
    <location>
        <begin position="34"/>
        <end position="81"/>
    </location>
</feature>
<feature type="compositionally biased region" description="Basic and acidic residues" evidence="1">
    <location>
        <begin position="44"/>
        <end position="81"/>
    </location>
</feature>
<dbReference type="EMBL" id="JAVHJS010000011">
    <property type="protein sequence ID" value="KAK2843314.1"/>
    <property type="molecule type" value="Genomic_DNA"/>
</dbReference>
<evidence type="ECO:0000313" key="2">
    <source>
        <dbReference type="EMBL" id="KAK2843314.1"/>
    </source>
</evidence>
<comment type="caution">
    <text evidence="2">The sequence shown here is derived from an EMBL/GenBank/DDBJ whole genome shotgun (WGS) entry which is preliminary data.</text>
</comment>
<name>A0AA88MRU5_TACVA</name>
<organism evidence="2 3">
    <name type="scientific">Tachysurus vachellii</name>
    <name type="common">Darkbarbel catfish</name>
    <name type="synonym">Pelteobagrus vachellii</name>
    <dbReference type="NCBI Taxonomy" id="175792"/>
    <lineage>
        <taxon>Eukaryota</taxon>
        <taxon>Metazoa</taxon>
        <taxon>Chordata</taxon>
        <taxon>Craniata</taxon>
        <taxon>Vertebrata</taxon>
        <taxon>Euteleostomi</taxon>
        <taxon>Actinopterygii</taxon>
        <taxon>Neopterygii</taxon>
        <taxon>Teleostei</taxon>
        <taxon>Ostariophysi</taxon>
        <taxon>Siluriformes</taxon>
        <taxon>Bagridae</taxon>
        <taxon>Tachysurus</taxon>
    </lineage>
</organism>
<dbReference type="Proteomes" id="UP001187315">
    <property type="component" value="Unassembled WGS sequence"/>
</dbReference>
<reference evidence="2" key="1">
    <citation type="submission" date="2023-08" db="EMBL/GenBank/DDBJ databases">
        <title>Pelteobagrus vachellii genome.</title>
        <authorList>
            <person name="Liu H."/>
        </authorList>
    </citation>
    <scope>NUCLEOTIDE SEQUENCE</scope>
    <source>
        <strain evidence="2">PRFRI_2022a</strain>
        <tissue evidence="2">Muscle</tissue>
    </source>
</reference>